<dbReference type="Proteomes" id="UP000180166">
    <property type="component" value="Chromosome"/>
</dbReference>
<dbReference type="PANTHER" id="PTHR30346">
    <property type="entry name" value="TRANSCRIPTIONAL DUAL REGULATOR HCAR-RELATED"/>
    <property type="match status" value="1"/>
</dbReference>
<dbReference type="CDD" id="cd05466">
    <property type="entry name" value="PBP2_LTTR_substrate"/>
    <property type="match status" value="1"/>
</dbReference>
<dbReference type="InterPro" id="IPR000847">
    <property type="entry name" value="LysR_HTH_N"/>
</dbReference>
<dbReference type="Pfam" id="PF03466">
    <property type="entry name" value="LysR_substrate"/>
    <property type="match status" value="1"/>
</dbReference>
<evidence type="ECO:0000259" key="6">
    <source>
        <dbReference type="PROSITE" id="PS50931"/>
    </source>
</evidence>
<comment type="similarity">
    <text evidence="1">Belongs to the LysR transcriptional regulatory family.</text>
</comment>
<dbReference type="SUPFAM" id="SSF53850">
    <property type="entry name" value="Periplasmic binding protein-like II"/>
    <property type="match status" value="1"/>
</dbReference>
<gene>
    <name evidence="7" type="ORF">NS506_06827</name>
</gene>
<dbReference type="PANTHER" id="PTHR30346:SF29">
    <property type="entry name" value="LYSR SUBSTRATE-BINDING"/>
    <property type="match status" value="1"/>
</dbReference>
<evidence type="ECO:0000256" key="1">
    <source>
        <dbReference type="ARBA" id="ARBA00009437"/>
    </source>
</evidence>
<dbReference type="InterPro" id="IPR036388">
    <property type="entry name" value="WH-like_DNA-bd_sf"/>
</dbReference>
<dbReference type="InterPro" id="IPR005119">
    <property type="entry name" value="LysR_subst-bd"/>
</dbReference>
<feature type="domain" description="HTH lysR-type" evidence="6">
    <location>
        <begin position="29"/>
        <end position="86"/>
    </location>
</feature>
<dbReference type="AlphaFoldDB" id="A0ABC8B4G5"/>
<dbReference type="SUPFAM" id="SSF46785">
    <property type="entry name" value="Winged helix' DNA-binding domain"/>
    <property type="match status" value="1"/>
</dbReference>
<keyword evidence="2" id="KW-0805">Transcription regulation</keyword>
<dbReference type="RefSeq" id="WP_228102667.1">
    <property type="nucleotide sequence ID" value="NZ_CP017839.1"/>
</dbReference>
<evidence type="ECO:0000313" key="8">
    <source>
        <dbReference type="Proteomes" id="UP000180166"/>
    </source>
</evidence>
<evidence type="ECO:0000256" key="2">
    <source>
        <dbReference type="ARBA" id="ARBA00023015"/>
    </source>
</evidence>
<dbReference type="PROSITE" id="PS50931">
    <property type="entry name" value="HTH_LYSR"/>
    <property type="match status" value="1"/>
</dbReference>
<evidence type="ECO:0000256" key="5">
    <source>
        <dbReference type="ARBA" id="ARBA00023163"/>
    </source>
</evidence>
<evidence type="ECO:0000313" key="7">
    <source>
        <dbReference type="EMBL" id="APB00858.1"/>
    </source>
</evidence>
<keyword evidence="3" id="KW-0238">DNA-binding</keyword>
<dbReference type="Gene3D" id="1.10.10.10">
    <property type="entry name" value="Winged helix-like DNA-binding domain superfamily/Winged helix DNA-binding domain"/>
    <property type="match status" value="1"/>
</dbReference>
<dbReference type="PRINTS" id="PR00039">
    <property type="entry name" value="HTHLYSR"/>
</dbReference>
<dbReference type="Pfam" id="PF00126">
    <property type="entry name" value="HTH_1"/>
    <property type="match status" value="1"/>
</dbReference>
<reference evidence="7 8" key="1">
    <citation type="submission" date="2016-10" db="EMBL/GenBank/DDBJ databases">
        <title>Genome sequence of Nocardia seriolae strain EM150506, isolated from Anguila japonica.</title>
        <authorList>
            <person name="Han H.-J."/>
        </authorList>
    </citation>
    <scope>NUCLEOTIDE SEQUENCE [LARGE SCALE GENOMIC DNA]</scope>
    <source>
        <strain evidence="7 8">EM150506</strain>
    </source>
</reference>
<evidence type="ECO:0000256" key="4">
    <source>
        <dbReference type="ARBA" id="ARBA00023159"/>
    </source>
</evidence>
<keyword evidence="5" id="KW-0804">Transcription</keyword>
<name>A0ABC8B4G5_9NOCA</name>
<protein>
    <submittedName>
        <fullName evidence="7">HTH-type transcriptional regulator YybE</fullName>
    </submittedName>
</protein>
<dbReference type="KEGG" id="nsr:NS506_06827"/>
<evidence type="ECO:0000256" key="3">
    <source>
        <dbReference type="ARBA" id="ARBA00023125"/>
    </source>
</evidence>
<dbReference type="Gene3D" id="3.40.190.290">
    <property type="match status" value="1"/>
</dbReference>
<organism evidence="7 8">
    <name type="scientific">Nocardia seriolae</name>
    <dbReference type="NCBI Taxonomy" id="37332"/>
    <lineage>
        <taxon>Bacteria</taxon>
        <taxon>Bacillati</taxon>
        <taxon>Actinomycetota</taxon>
        <taxon>Actinomycetes</taxon>
        <taxon>Mycobacteriales</taxon>
        <taxon>Nocardiaceae</taxon>
        <taxon>Nocardia</taxon>
    </lineage>
</organism>
<keyword evidence="4" id="KW-0010">Activator</keyword>
<sequence length="351" mass="37606">MSHRVRPPDVIIDSGIEMPQSIVLGYRVVQLQQLSYFLAVAQARHFTRAADALGVAQPSLSKQIRTLETELGTELFSRARGNIALTPAGEALLPLATRILADVDTARLEVQELAGLRRGRVRLGATPSLCSGLLADTPRRFHDAYPGISLLVEEGGSRDLVRQLTRGALDSALVILPLAEDTPLATTPILREDLMVAARIDDDSLPPRPHLRITDLRDRPLVMFRSGYDLREATIGACRAAGFEPRFAVEGGEMDAVLRFVEVGLGIAVVPSTVLAGRPGLRGIPLSGNDGREPHGLHRTVALAHRKDVTPTHAAGAFRATLESFLREAAADDALPAGVRSLVPQTGAPGP</sequence>
<proteinExistence type="inferred from homology"/>
<dbReference type="EMBL" id="CP017839">
    <property type="protein sequence ID" value="APB00858.1"/>
    <property type="molecule type" value="Genomic_DNA"/>
</dbReference>
<dbReference type="GO" id="GO:0003677">
    <property type="term" value="F:DNA binding"/>
    <property type="evidence" value="ECO:0007669"/>
    <property type="project" value="UniProtKB-KW"/>
</dbReference>
<dbReference type="InterPro" id="IPR036390">
    <property type="entry name" value="WH_DNA-bd_sf"/>
</dbReference>
<accession>A0ABC8B4G5</accession>
<dbReference type="FunFam" id="1.10.10.10:FF:000001">
    <property type="entry name" value="LysR family transcriptional regulator"/>
    <property type="match status" value="1"/>
</dbReference>